<comment type="caution">
    <text evidence="1">The sequence shown here is derived from an EMBL/GenBank/DDBJ whole genome shotgun (WGS) entry which is preliminary data.</text>
</comment>
<proteinExistence type="predicted"/>
<gene>
    <name evidence="1" type="ORF">BV22DRAFT_1133083</name>
</gene>
<sequence length="676" mass="77153">MVQTRSAGKKLVDAYPRLIESAPQSPDYHSESESEEDTHRAQKRRKPSKASNKKSTAITSKGPVVKKRRGRLEMMPTMNLDVLFQILSLLHPMDLLNLARTTQAFRHLLMRKSSAFVWKTARLQIEGFPDCPPDLSEPAYANLAFYPHCHSCGKIAYIVLWRFRVRYCAGCKQRKDVDFYDYPRRDIPRGVLPVAFRGNSSRRQYHTSDYVSLCEALDKPDSNREEILSRFSSRTAAINEMTPPPQHADLCESWQRSNLKARKTSLRDVRDSRRLEIMAWLEDTGFKPEIDFIGAYRFAGHAIFKESQALNNRTWPRVRSILTNYMTSIRERRLEKTVYSPRCEQLVLAYKLYMQHPAPPGAAFEYLPHVADLSVLPEFDNVITLPEDVVVGIEMFTPGFAQIPSFVPRWREAADRELANFCLGTEWDSGTHADAVKRLQLASSVFSATGEYCEDIAFYPQILSHHCLTQVPLKPYSGDGDSLTSLRWSALGGHPWGTMKLGVSLLTAAASVVRVCGLDPEHATQDDMDKRDARLVCERCSTHLPGGERMRKSMTWRAAIAHSRRWHPGPVTWTILEDETDLARVRSLEAAALPREYKKMYHHTYSCTLCQRSCGDAGRWEYLQQHLIHRHGIPENELNADKPSHCIPLWDFAPNDPLPVDLIDEGSRDVEEQKIA</sequence>
<protein>
    <submittedName>
        <fullName evidence="1">Uncharacterized protein</fullName>
    </submittedName>
</protein>
<keyword evidence="2" id="KW-1185">Reference proteome</keyword>
<evidence type="ECO:0000313" key="1">
    <source>
        <dbReference type="EMBL" id="KAH7920429.1"/>
    </source>
</evidence>
<name>A0ACB8B4F7_9AGAM</name>
<dbReference type="EMBL" id="MU266581">
    <property type="protein sequence ID" value="KAH7920429.1"/>
    <property type="molecule type" value="Genomic_DNA"/>
</dbReference>
<reference evidence="1" key="1">
    <citation type="journal article" date="2021" name="New Phytol.">
        <title>Evolutionary innovations through gain and loss of genes in the ectomycorrhizal Boletales.</title>
        <authorList>
            <person name="Wu G."/>
            <person name="Miyauchi S."/>
            <person name="Morin E."/>
            <person name="Kuo A."/>
            <person name="Drula E."/>
            <person name="Varga T."/>
            <person name="Kohler A."/>
            <person name="Feng B."/>
            <person name="Cao Y."/>
            <person name="Lipzen A."/>
            <person name="Daum C."/>
            <person name="Hundley H."/>
            <person name="Pangilinan J."/>
            <person name="Johnson J."/>
            <person name="Barry K."/>
            <person name="LaButti K."/>
            <person name="Ng V."/>
            <person name="Ahrendt S."/>
            <person name="Min B."/>
            <person name="Choi I.G."/>
            <person name="Park H."/>
            <person name="Plett J.M."/>
            <person name="Magnuson J."/>
            <person name="Spatafora J.W."/>
            <person name="Nagy L.G."/>
            <person name="Henrissat B."/>
            <person name="Grigoriev I.V."/>
            <person name="Yang Z.L."/>
            <person name="Xu J."/>
            <person name="Martin F.M."/>
        </authorList>
    </citation>
    <scope>NUCLEOTIDE SEQUENCE</scope>
    <source>
        <strain evidence="1">KUC20120723A-06</strain>
    </source>
</reference>
<dbReference type="Proteomes" id="UP000790709">
    <property type="component" value="Unassembled WGS sequence"/>
</dbReference>
<organism evidence="1 2">
    <name type="scientific">Leucogyrophana mollusca</name>
    <dbReference type="NCBI Taxonomy" id="85980"/>
    <lineage>
        <taxon>Eukaryota</taxon>
        <taxon>Fungi</taxon>
        <taxon>Dikarya</taxon>
        <taxon>Basidiomycota</taxon>
        <taxon>Agaricomycotina</taxon>
        <taxon>Agaricomycetes</taxon>
        <taxon>Agaricomycetidae</taxon>
        <taxon>Boletales</taxon>
        <taxon>Boletales incertae sedis</taxon>
        <taxon>Leucogyrophana</taxon>
    </lineage>
</organism>
<evidence type="ECO:0000313" key="2">
    <source>
        <dbReference type="Proteomes" id="UP000790709"/>
    </source>
</evidence>
<accession>A0ACB8B4F7</accession>